<proteinExistence type="predicted"/>
<dbReference type="SUPFAM" id="SSF58100">
    <property type="entry name" value="Bacterial hemolysins"/>
    <property type="match status" value="1"/>
</dbReference>
<name>A0A0C9SWX1_PAXIN</name>
<dbReference type="OrthoDB" id="2673102at2759"/>
<reference evidence="2" key="2">
    <citation type="submission" date="2015-01" db="EMBL/GenBank/DDBJ databases">
        <title>Evolutionary Origins and Diversification of the Mycorrhizal Mutualists.</title>
        <authorList>
            <consortium name="DOE Joint Genome Institute"/>
            <consortium name="Mycorrhizal Genomics Consortium"/>
            <person name="Kohler A."/>
            <person name="Kuo A."/>
            <person name="Nagy L.G."/>
            <person name="Floudas D."/>
            <person name="Copeland A."/>
            <person name="Barry K.W."/>
            <person name="Cichocki N."/>
            <person name="Veneault-Fourrey C."/>
            <person name="LaButti K."/>
            <person name="Lindquist E.A."/>
            <person name="Lipzen A."/>
            <person name="Lundell T."/>
            <person name="Morin E."/>
            <person name="Murat C."/>
            <person name="Riley R."/>
            <person name="Ohm R."/>
            <person name="Sun H."/>
            <person name="Tunlid A."/>
            <person name="Henrissat B."/>
            <person name="Grigoriev I.V."/>
            <person name="Hibbett D.S."/>
            <person name="Martin F."/>
        </authorList>
    </citation>
    <scope>NUCLEOTIDE SEQUENCE [LARGE SCALE GENOMIC DNA]</scope>
    <source>
        <strain evidence="2">ATCC 200175</strain>
    </source>
</reference>
<dbReference type="Gene3D" id="1.20.1170.10">
    <property type="match status" value="1"/>
</dbReference>
<dbReference type="AlphaFoldDB" id="A0A0C9SWX1"/>
<dbReference type="HOGENOM" id="CLU_064130_0_0_1"/>
<accession>A0A0C9SWX1</accession>
<evidence type="ECO:0000313" key="2">
    <source>
        <dbReference type="Proteomes" id="UP000053647"/>
    </source>
</evidence>
<gene>
    <name evidence="1" type="ORF">PAXINDRAFT_169934</name>
</gene>
<evidence type="ECO:0000313" key="1">
    <source>
        <dbReference type="EMBL" id="KIJ14099.1"/>
    </source>
</evidence>
<organism evidence="1 2">
    <name type="scientific">Paxillus involutus ATCC 200175</name>
    <dbReference type="NCBI Taxonomy" id="664439"/>
    <lineage>
        <taxon>Eukaryota</taxon>
        <taxon>Fungi</taxon>
        <taxon>Dikarya</taxon>
        <taxon>Basidiomycota</taxon>
        <taxon>Agaricomycotina</taxon>
        <taxon>Agaricomycetes</taxon>
        <taxon>Agaricomycetidae</taxon>
        <taxon>Boletales</taxon>
        <taxon>Paxilineae</taxon>
        <taxon>Paxillaceae</taxon>
        <taxon>Paxillus</taxon>
    </lineage>
</organism>
<keyword evidence="2" id="KW-1185">Reference proteome</keyword>
<dbReference type="EMBL" id="KN819345">
    <property type="protein sequence ID" value="KIJ14099.1"/>
    <property type="molecule type" value="Genomic_DNA"/>
</dbReference>
<protein>
    <submittedName>
        <fullName evidence="1">Uncharacterized protein</fullName>
    </submittedName>
</protein>
<dbReference type="Proteomes" id="UP000053647">
    <property type="component" value="Unassembled WGS sequence"/>
</dbReference>
<sequence length="400" mass="45157">MAAAYLEYRPAQNHHDVLPPGAVLPQPRVDQPLRETLQELTVTARDLLATNALCREIEMLCHATLTIDNAFCDIGQKLSEATKEQRQRVQLYETCCDLETQWKQHHDTYRQLLRRSRKVAGKAQYAVDDFRKVFLPCLRDPSTTLSERQQLVLDQIEELEDRSNTSNDITQEFLDFGRTLDTYIADFSRVVEGLGRSEQTERVFTLAKRLRSAKAAMDVVSEEVKELGWKFAGDVLVTGIAALLAVVAPTWWANVAGTVATGIDARNTMNSGFQYLEGLRKRESAAREYKAIKNEYELEHACLRQMVKLQSTLDDARPIVHDVTTKLGAFASVWAAITADIGTLQESLSYVKNPNSKLFSARVQTLENLYGCFSEALRYYQVTVRLPSSKTGLDKEKADI</sequence>
<reference evidence="1 2" key="1">
    <citation type="submission" date="2014-06" db="EMBL/GenBank/DDBJ databases">
        <authorList>
            <consortium name="DOE Joint Genome Institute"/>
            <person name="Kuo A."/>
            <person name="Kohler A."/>
            <person name="Nagy L.G."/>
            <person name="Floudas D."/>
            <person name="Copeland A."/>
            <person name="Barry K.W."/>
            <person name="Cichocki N."/>
            <person name="Veneault-Fourrey C."/>
            <person name="LaButti K."/>
            <person name="Lindquist E.A."/>
            <person name="Lipzen A."/>
            <person name="Lundell T."/>
            <person name="Morin E."/>
            <person name="Murat C."/>
            <person name="Sun H."/>
            <person name="Tunlid A."/>
            <person name="Henrissat B."/>
            <person name="Grigoriev I.V."/>
            <person name="Hibbett D.S."/>
            <person name="Martin F."/>
            <person name="Nordberg H.P."/>
            <person name="Cantor M.N."/>
            <person name="Hua S.X."/>
        </authorList>
    </citation>
    <scope>NUCLEOTIDE SEQUENCE [LARGE SCALE GENOMIC DNA]</scope>
    <source>
        <strain evidence="1 2">ATCC 200175</strain>
    </source>
</reference>